<dbReference type="AlphaFoldDB" id="A0A9Q9UW46"/>
<accession>A0A9Q9UW46</accession>
<sequence length="63" mass="6801">MIKLEPVEVLADIPTLTANIPLRKPVTVPEEGEQTVSWGTEGGLTNTDNYFQSAKICLICAIA</sequence>
<gene>
    <name evidence="1" type="ORF">BJP36_36005</name>
</gene>
<evidence type="ECO:0000313" key="1">
    <source>
        <dbReference type="EMBL" id="WAN69499.1"/>
    </source>
</evidence>
<dbReference type="EMBL" id="CP017708">
    <property type="protein sequence ID" value="WAN69499.1"/>
    <property type="molecule type" value="Genomic_DNA"/>
</dbReference>
<name>A0A9Q9UW46_MOOP1</name>
<reference evidence="1" key="2">
    <citation type="submission" date="2022-10" db="EMBL/GenBank/DDBJ databases">
        <authorList>
            <person name="Ngo T.-E."/>
        </authorList>
    </citation>
    <scope>NUCLEOTIDE SEQUENCE</scope>
    <source>
        <strain evidence="1">JHB</strain>
    </source>
</reference>
<proteinExistence type="predicted"/>
<dbReference type="Proteomes" id="UP000176944">
    <property type="component" value="Chromosome"/>
</dbReference>
<protein>
    <submittedName>
        <fullName evidence="1">Uncharacterized protein</fullName>
    </submittedName>
</protein>
<organism evidence="1">
    <name type="scientific">Moorena producens (strain JHB)</name>
    <dbReference type="NCBI Taxonomy" id="1454205"/>
    <lineage>
        <taxon>Bacteria</taxon>
        <taxon>Bacillati</taxon>
        <taxon>Cyanobacteriota</taxon>
        <taxon>Cyanophyceae</taxon>
        <taxon>Coleofasciculales</taxon>
        <taxon>Coleofasciculaceae</taxon>
        <taxon>Moorena</taxon>
    </lineage>
</organism>
<reference evidence="1" key="1">
    <citation type="journal article" date="2017" name="Proc. Natl. Acad. Sci. U.S.A.">
        <title>Comparative genomics uncovers the prolific and distinctive metabolic potential of the cyanobacterial genus Moorea.</title>
        <authorList>
            <person name="Leao T."/>
            <person name="Castelao G."/>
            <person name="Korobeynikov A."/>
            <person name="Monroe E.A."/>
            <person name="Podell S."/>
            <person name="Glukhov E."/>
            <person name="Allen E.E."/>
            <person name="Gerwick W.H."/>
            <person name="Gerwick L."/>
        </authorList>
    </citation>
    <scope>NUCLEOTIDE SEQUENCE</scope>
    <source>
        <strain evidence="1">JHB</strain>
    </source>
</reference>